<accession>A0A934WJJ5</accession>
<proteinExistence type="predicted"/>
<reference evidence="1" key="2">
    <citation type="journal article" date="2020" name="Microorganisms">
        <title>Osmotic Adaptation and Compatible Solute Biosynthesis of Phototrophic Bacteria as Revealed from Genome Analyses.</title>
        <authorList>
            <person name="Imhoff J.F."/>
            <person name="Rahn T."/>
            <person name="Kunzel S."/>
            <person name="Keller A."/>
            <person name="Neulinger S.C."/>
        </authorList>
    </citation>
    <scope>NUCLEOTIDE SEQUENCE</scope>
    <source>
        <strain evidence="1">LMG 28126</strain>
    </source>
</reference>
<organism evidence="1 2">
    <name type="scientific">Rhodobaculum claviforme</name>
    <dbReference type="NCBI Taxonomy" id="1549854"/>
    <lineage>
        <taxon>Bacteria</taxon>
        <taxon>Pseudomonadati</taxon>
        <taxon>Pseudomonadota</taxon>
        <taxon>Alphaproteobacteria</taxon>
        <taxon>Rhodobacterales</taxon>
        <taxon>Paracoccaceae</taxon>
        <taxon>Rhodobaculum</taxon>
    </lineage>
</organism>
<reference evidence="1" key="1">
    <citation type="submission" date="2017-05" db="EMBL/GenBank/DDBJ databases">
        <authorList>
            <person name="Imhoff J.F."/>
            <person name="Rahn T."/>
            <person name="Kuenzel S."/>
            <person name="Neulinger S.C."/>
        </authorList>
    </citation>
    <scope>NUCLEOTIDE SEQUENCE</scope>
    <source>
        <strain evidence="1">LMG 28126</strain>
    </source>
</reference>
<comment type="caution">
    <text evidence="1">The sequence shown here is derived from an EMBL/GenBank/DDBJ whole genome shotgun (WGS) entry which is preliminary data.</text>
</comment>
<dbReference type="SUPFAM" id="SSF48295">
    <property type="entry name" value="TrpR-like"/>
    <property type="match status" value="1"/>
</dbReference>
<dbReference type="Proteomes" id="UP000706333">
    <property type="component" value="Unassembled WGS sequence"/>
</dbReference>
<dbReference type="InterPro" id="IPR010921">
    <property type="entry name" value="Trp_repressor/repl_initiator"/>
</dbReference>
<evidence type="ECO:0000313" key="2">
    <source>
        <dbReference type="Proteomes" id="UP000706333"/>
    </source>
</evidence>
<dbReference type="GO" id="GO:0004803">
    <property type="term" value="F:transposase activity"/>
    <property type="evidence" value="ECO:0007669"/>
    <property type="project" value="InterPro"/>
</dbReference>
<evidence type="ECO:0000313" key="1">
    <source>
        <dbReference type="EMBL" id="MBK5928007.1"/>
    </source>
</evidence>
<evidence type="ECO:0008006" key="3">
    <source>
        <dbReference type="Google" id="ProtNLM"/>
    </source>
</evidence>
<gene>
    <name evidence="1" type="ORF">CCR87_11830</name>
</gene>
<dbReference type="Pfam" id="PF01527">
    <property type="entry name" value="HTH_Tnp_1"/>
    <property type="match status" value="1"/>
</dbReference>
<keyword evidence="2" id="KW-1185">Reference proteome</keyword>
<name>A0A934WJJ5_9RHOB</name>
<dbReference type="GO" id="GO:0006313">
    <property type="term" value="P:DNA transposition"/>
    <property type="evidence" value="ECO:0007669"/>
    <property type="project" value="InterPro"/>
</dbReference>
<protein>
    <recommendedName>
        <fullName evidence="3">Transposase</fullName>
    </recommendedName>
</protein>
<dbReference type="AlphaFoldDB" id="A0A934WJJ5"/>
<dbReference type="InterPro" id="IPR002514">
    <property type="entry name" value="Transposase_8"/>
</dbReference>
<dbReference type="EMBL" id="NHSD01000284">
    <property type="protein sequence ID" value="MBK5928007.1"/>
    <property type="molecule type" value="Genomic_DNA"/>
</dbReference>
<dbReference type="GO" id="GO:0043565">
    <property type="term" value="F:sequence-specific DNA binding"/>
    <property type="evidence" value="ECO:0007669"/>
    <property type="project" value="InterPro"/>
</dbReference>
<sequence>MAILGEVGVNGWTVADVARHHDVTRQHIYQWRGEMRRKGLWPPDDAALFLPVEMTAAPEVTAEPGGPSAEITVMLRNGRQLRCPGGIGDAALVRLVRLLETA</sequence>